<proteinExistence type="predicted"/>
<evidence type="ECO:0000313" key="2">
    <source>
        <dbReference type="Proteomes" id="UP000544122"/>
    </source>
</evidence>
<protein>
    <submittedName>
        <fullName evidence="1">Uncharacterized protein</fullName>
    </submittedName>
</protein>
<accession>A0A7Y4GNK2</accession>
<dbReference type="AlphaFoldDB" id="A0A7Y4GNK2"/>
<comment type="caution">
    <text evidence="1">The sequence shown here is derived from an EMBL/GenBank/DDBJ whole genome shotgun (WGS) entry which is preliminary data.</text>
</comment>
<name>A0A7Y4GNK2_9BRAD</name>
<sequence>MDALVVLDGIIFHIEFKVGAEKYDASAVDQVMDYALDLKNFHAGSHSRRIDSSRAMSVTEATPEVADLDLAADQVIAACGGEPREAVKSLLVANDFLERQLDELRAKVSAG</sequence>
<evidence type="ECO:0000313" key="1">
    <source>
        <dbReference type="EMBL" id="NOJ39078.1"/>
    </source>
</evidence>
<dbReference type="EMBL" id="JAAVLX010000002">
    <property type="protein sequence ID" value="NOJ39078.1"/>
    <property type="molecule type" value="Genomic_DNA"/>
</dbReference>
<keyword evidence="2" id="KW-1185">Reference proteome</keyword>
<organism evidence="1 2">
    <name type="scientific">Bradyrhizobium australiense</name>
    <dbReference type="NCBI Taxonomy" id="2721161"/>
    <lineage>
        <taxon>Bacteria</taxon>
        <taxon>Pseudomonadati</taxon>
        <taxon>Pseudomonadota</taxon>
        <taxon>Alphaproteobacteria</taxon>
        <taxon>Hyphomicrobiales</taxon>
        <taxon>Nitrobacteraceae</taxon>
        <taxon>Bradyrhizobium</taxon>
    </lineage>
</organism>
<gene>
    <name evidence="1" type="ORF">HCN58_05560</name>
</gene>
<dbReference type="RefSeq" id="WP_171578012.1">
    <property type="nucleotide sequence ID" value="NZ_JAAVLX010000002.1"/>
</dbReference>
<reference evidence="1 2" key="1">
    <citation type="submission" date="2020-03" db="EMBL/GenBank/DDBJ databases">
        <title>Bradyrhizobium diversity isolated from nodules of Indigofera sp.</title>
        <authorList>
            <person name="Klepa M."/>
            <person name="Helene L."/>
            <person name="Hungria M."/>
        </authorList>
    </citation>
    <scope>NUCLEOTIDE SEQUENCE [LARGE SCALE GENOMIC DNA]</scope>
    <source>
        <strain evidence="1 2">WSM 1791</strain>
    </source>
</reference>
<dbReference type="Proteomes" id="UP000544122">
    <property type="component" value="Unassembled WGS sequence"/>
</dbReference>